<evidence type="ECO:0000259" key="2">
    <source>
        <dbReference type="Pfam" id="PF23636"/>
    </source>
</evidence>
<keyword evidence="1" id="KW-0472">Membrane</keyword>
<name>A0ABR8N8Q4_9ACTN</name>
<dbReference type="Proteomes" id="UP000618818">
    <property type="component" value="Unassembled WGS sequence"/>
</dbReference>
<gene>
    <name evidence="3" type="ORF">IEZ26_07850</name>
</gene>
<feature type="transmembrane region" description="Helical" evidence="1">
    <location>
        <begin position="108"/>
        <end position="127"/>
    </location>
</feature>
<keyword evidence="1" id="KW-1133">Transmembrane helix</keyword>
<feature type="domain" description="DUF7144" evidence="2">
    <location>
        <begin position="16"/>
        <end position="127"/>
    </location>
</feature>
<feature type="transmembrane region" description="Helical" evidence="1">
    <location>
        <begin position="12"/>
        <end position="39"/>
    </location>
</feature>
<reference evidence="3 4" key="1">
    <citation type="submission" date="2020-09" db="EMBL/GenBank/DDBJ databases">
        <title>novel species in genus Nocardioides.</title>
        <authorList>
            <person name="Zhang G."/>
        </authorList>
    </citation>
    <scope>NUCLEOTIDE SEQUENCE [LARGE SCALE GENOMIC DNA]</scope>
    <source>
        <strain evidence="3 4">KCTC 39551</strain>
    </source>
</reference>
<dbReference type="EMBL" id="JACXYZ010000001">
    <property type="protein sequence ID" value="MBD3924527.1"/>
    <property type="molecule type" value="Genomic_DNA"/>
</dbReference>
<comment type="caution">
    <text evidence="3">The sequence shown here is derived from an EMBL/GenBank/DDBJ whole genome shotgun (WGS) entry which is preliminary data.</text>
</comment>
<dbReference type="RefSeq" id="WP_191194292.1">
    <property type="nucleotide sequence ID" value="NZ_JACXYZ010000001.1"/>
</dbReference>
<evidence type="ECO:0000313" key="4">
    <source>
        <dbReference type="Proteomes" id="UP000618818"/>
    </source>
</evidence>
<keyword evidence="1" id="KW-0812">Transmembrane</keyword>
<evidence type="ECO:0000256" key="1">
    <source>
        <dbReference type="SAM" id="Phobius"/>
    </source>
</evidence>
<feature type="transmembrane region" description="Helical" evidence="1">
    <location>
        <begin position="83"/>
        <end position="102"/>
    </location>
</feature>
<dbReference type="Pfam" id="PF23636">
    <property type="entry name" value="DUF7144"/>
    <property type="match status" value="1"/>
</dbReference>
<keyword evidence="4" id="KW-1185">Reference proteome</keyword>
<proteinExistence type="predicted"/>
<organism evidence="3 4">
    <name type="scientific">Nocardioides cavernae</name>
    <dbReference type="NCBI Taxonomy" id="1921566"/>
    <lineage>
        <taxon>Bacteria</taxon>
        <taxon>Bacillati</taxon>
        <taxon>Actinomycetota</taxon>
        <taxon>Actinomycetes</taxon>
        <taxon>Propionibacteriales</taxon>
        <taxon>Nocardioidaceae</taxon>
        <taxon>Nocardioides</taxon>
    </lineage>
</organism>
<protein>
    <recommendedName>
        <fullName evidence="2">DUF7144 domain-containing protein</fullName>
    </recommendedName>
</protein>
<dbReference type="InterPro" id="IPR055568">
    <property type="entry name" value="DUF7144"/>
</dbReference>
<evidence type="ECO:0000313" key="3">
    <source>
        <dbReference type="EMBL" id="MBD3924527.1"/>
    </source>
</evidence>
<feature type="transmembrane region" description="Helical" evidence="1">
    <location>
        <begin position="59"/>
        <end position="78"/>
    </location>
</feature>
<accession>A0ABR8N8Q4</accession>
<sequence length="138" mass="15160">MSTTYSTRNAWASGLMLFAAAMLLTVGLFQILQAIAALANDDIVVRGPEYTYHFDLTTWGWVHLLIGVVLMAVGAFLFTGAAWARWAGIVIAVLAMVANFMWLPYYPLWALTLIGLNVAVIWALAVVEVEPEFTRPAP</sequence>